<dbReference type="AlphaFoldDB" id="A0AAD5V7A1"/>
<proteinExistence type="predicted"/>
<accession>A0AAD5V7A1</accession>
<evidence type="ECO:0000313" key="2">
    <source>
        <dbReference type="Proteomes" id="UP001212997"/>
    </source>
</evidence>
<evidence type="ECO:0000313" key="1">
    <source>
        <dbReference type="EMBL" id="KAJ3487830.1"/>
    </source>
</evidence>
<protein>
    <submittedName>
        <fullName evidence="1">Uncharacterized protein</fullName>
    </submittedName>
</protein>
<dbReference type="Proteomes" id="UP001212997">
    <property type="component" value="Unassembled WGS sequence"/>
</dbReference>
<name>A0AAD5V7A1_9APHY</name>
<gene>
    <name evidence="1" type="ORF">NLI96_g3258</name>
</gene>
<comment type="caution">
    <text evidence="1">The sequence shown here is derived from an EMBL/GenBank/DDBJ whole genome shotgun (WGS) entry which is preliminary data.</text>
</comment>
<keyword evidence="2" id="KW-1185">Reference proteome</keyword>
<reference evidence="1" key="1">
    <citation type="submission" date="2022-07" db="EMBL/GenBank/DDBJ databases">
        <title>Genome Sequence of Physisporinus lineatus.</title>
        <authorList>
            <person name="Buettner E."/>
        </authorList>
    </citation>
    <scope>NUCLEOTIDE SEQUENCE</scope>
    <source>
        <strain evidence="1">VT162</strain>
    </source>
</reference>
<organism evidence="1 2">
    <name type="scientific">Meripilus lineatus</name>
    <dbReference type="NCBI Taxonomy" id="2056292"/>
    <lineage>
        <taxon>Eukaryota</taxon>
        <taxon>Fungi</taxon>
        <taxon>Dikarya</taxon>
        <taxon>Basidiomycota</taxon>
        <taxon>Agaricomycotina</taxon>
        <taxon>Agaricomycetes</taxon>
        <taxon>Polyporales</taxon>
        <taxon>Meripilaceae</taxon>
        <taxon>Meripilus</taxon>
    </lineage>
</organism>
<sequence length="512" mass="57960">MSHQVHSLSDPQTHQEREHQRLVRQLTHEYSRDPQKAVGTIQNAHNNPDCAPYSRYVVAEAIRMALLPNGNTPTSTMRKACTTDLPEVLLTIALDPSIYMWHNKESSFYHPKLGQYTMNIFFALFYCYEAVEESSRGEPNGYYQTLAVQIEQKTRQLWPLLWINRRLFTPKNEVPPLSAADMNAGNYRGAVTSFVYIIWRCHNRFSDSGAANWPDSVLKVLMYCWQYLDSGMLRMWASLVVSILFNDLEFDEQRRVIGEVVTTEQIALRLLSRVCGDLDSRHLVATQLMHQPRLLSLLVHHSPHVATLSTKEVNVFRSVAFYCQRQLCGGRLQELLSVHHVDVIFDCFSAATELLRLYCNLPEGTQMRFLSDLLAFGVLCGVFMKAFAQAMKEGHEDYTGWESKAIYGQTPQPGEGNVRAIGRIAYASSVLLILFECVKGVGEPTIAVPTARLWIGKRAVIVRSAVADIARIDDLLGWITDYLESSVYTIRCPRGCGEVDVSSDIPIDRATT</sequence>
<dbReference type="EMBL" id="JANAWD010000081">
    <property type="protein sequence ID" value="KAJ3487830.1"/>
    <property type="molecule type" value="Genomic_DNA"/>
</dbReference>